<dbReference type="PIRSF" id="PIRSF001084">
    <property type="entry name" value="B-galactosidase"/>
    <property type="match status" value="1"/>
</dbReference>
<evidence type="ECO:0000256" key="2">
    <source>
        <dbReference type="ARBA" id="ARBA00005940"/>
    </source>
</evidence>
<dbReference type="EMBL" id="DXEW01000004">
    <property type="protein sequence ID" value="HIX49790.1"/>
    <property type="molecule type" value="Genomic_DNA"/>
</dbReference>
<dbReference type="EC" id="3.2.1.23" evidence="3 8"/>
<keyword evidence="4 11" id="KW-0479">Metal-binding</keyword>
<feature type="domain" description="Glycoside hydrolase family 42 N-terminal" evidence="12">
    <location>
        <begin position="14"/>
        <end position="368"/>
    </location>
</feature>
<feature type="binding site" evidence="10">
    <location>
        <position position="110"/>
    </location>
    <ligand>
        <name>substrate</name>
    </ligand>
</feature>
<evidence type="ECO:0000256" key="7">
    <source>
        <dbReference type="ARBA" id="ARBA00023295"/>
    </source>
</evidence>
<protein>
    <recommendedName>
        <fullName evidence="3 8">Beta-galactosidase</fullName>
        <shortName evidence="8">Beta-gal</shortName>
        <ecNumber evidence="3 8">3.2.1.23</ecNumber>
    </recommendedName>
</protein>
<evidence type="ECO:0000256" key="1">
    <source>
        <dbReference type="ARBA" id="ARBA00001412"/>
    </source>
</evidence>
<evidence type="ECO:0000256" key="10">
    <source>
        <dbReference type="PIRSR" id="PIRSR001084-2"/>
    </source>
</evidence>
<evidence type="ECO:0000259" key="12">
    <source>
        <dbReference type="Pfam" id="PF02449"/>
    </source>
</evidence>
<feature type="binding site" evidence="11">
    <location>
        <position position="114"/>
    </location>
    <ligand>
        <name>Zn(2+)</name>
        <dbReference type="ChEBI" id="CHEBI:29105"/>
    </ligand>
</feature>
<comment type="caution">
    <text evidence="14">The sequence shown here is derived from an EMBL/GenBank/DDBJ whole genome shotgun (WGS) entry which is preliminary data.</text>
</comment>
<feature type="active site" description="Nucleophile" evidence="9">
    <location>
        <position position="298"/>
    </location>
</feature>
<dbReference type="Pfam" id="PF08532">
    <property type="entry name" value="Glyco_hydro_42M"/>
    <property type="match status" value="1"/>
</dbReference>
<dbReference type="InterPro" id="IPR003476">
    <property type="entry name" value="Glyco_hydro_42"/>
</dbReference>
<dbReference type="GO" id="GO:0046872">
    <property type="term" value="F:metal ion binding"/>
    <property type="evidence" value="ECO:0007669"/>
    <property type="project" value="UniProtKB-KW"/>
</dbReference>
<dbReference type="GO" id="GO:0009341">
    <property type="term" value="C:beta-galactosidase complex"/>
    <property type="evidence" value="ECO:0007669"/>
    <property type="project" value="InterPro"/>
</dbReference>
<keyword evidence="6 11" id="KW-0862">Zinc</keyword>
<dbReference type="SUPFAM" id="SSF51445">
    <property type="entry name" value="(Trans)glycosidases"/>
    <property type="match status" value="1"/>
</dbReference>
<evidence type="ECO:0000256" key="9">
    <source>
        <dbReference type="PIRSR" id="PIRSR001084-1"/>
    </source>
</evidence>
<dbReference type="Pfam" id="PF02449">
    <property type="entry name" value="Glyco_hydro_42"/>
    <property type="match status" value="1"/>
</dbReference>
<comment type="similarity">
    <text evidence="2 8">Belongs to the glycosyl hydrolase 42 family.</text>
</comment>
<feature type="binding site" evidence="11">
    <location>
        <position position="162"/>
    </location>
    <ligand>
        <name>Zn(2+)</name>
        <dbReference type="ChEBI" id="CHEBI:29105"/>
    </ligand>
</feature>
<evidence type="ECO:0000256" key="11">
    <source>
        <dbReference type="PIRSR" id="PIRSR001084-3"/>
    </source>
</evidence>
<feature type="binding site" evidence="11">
    <location>
        <position position="157"/>
    </location>
    <ligand>
        <name>Zn(2+)</name>
        <dbReference type="ChEBI" id="CHEBI:29105"/>
    </ligand>
</feature>
<evidence type="ECO:0000313" key="15">
    <source>
        <dbReference type="Proteomes" id="UP000886847"/>
    </source>
</evidence>
<evidence type="ECO:0000256" key="3">
    <source>
        <dbReference type="ARBA" id="ARBA00012756"/>
    </source>
</evidence>
<dbReference type="InterPro" id="IPR013738">
    <property type="entry name" value="Beta_galactosidase_Trimer"/>
</dbReference>
<feature type="active site" description="Proton donor" evidence="9">
    <location>
        <position position="149"/>
    </location>
</feature>
<evidence type="ECO:0000256" key="6">
    <source>
        <dbReference type="ARBA" id="ARBA00022833"/>
    </source>
</evidence>
<dbReference type="Proteomes" id="UP000886847">
    <property type="component" value="Unassembled WGS sequence"/>
</dbReference>
<feature type="domain" description="Beta-galactosidase trimerisation" evidence="13">
    <location>
        <begin position="398"/>
        <end position="581"/>
    </location>
</feature>
<dbReference type="PANTHER" id="PTHR36447">
    <property type="entry name" value="BETA-GALACTOSIDASE GANA"/>
    <property type="match status" value="1"/>
</dbReference>
<accession>A0A9D1VZE1</accession>
<dbReference type="Gene3D" id="3.20.20.80">
    <property type="entry name" value="Glycosidases"/>
    <property type="match status" value="1"/>
</dbReference>
<name>A0A9D1VZE1_9FIRM</name>
<sequence>MNKKAVPPYIGAAYYPELWPAEEVAADIQKMHDAGVNCVRVGEFAWARMEPEEGKFDFDWLKEVLDAMQAAGIAVILCTPTATPPKWLTDRYPETLRMYSNGKRAQFGGRCHVCKTSPVMREKNRIISQKLAEALGRHPAVIGWQLDNEIFHYDDGCFCPLCAAGFQSYLEKKYRTIEVLNRSWCTGRWSLTYRSFADVIPPRHDTWNHASLFVEWIRFQDETIISYIREQAEAIRPYTDAPIGTDMMVPLELSHEKMNADLDVVQINHYERAEQLADTAFLYDHLRPLKERPFWCTETQAGWNGSFFAANGPRPQGNCYVNTWLPIAKGGEMNEYWLWRAHPSGHELAHGAVLSTAGRPYEVAGEIRRAADDFAACRAFLKNTKVRSDIAVHCSATAALNYRFAPMAEGFDYRERLLRDFWAPFKHYNVDLIETSHPLEGYKVVFSPYLSTLEGDLKERILRWVEEGGTWIVGPMSDCMTDYAAKYTDAPYSCLEEIAGVYTRYQYLLPDPAIAAQFEDGSPLTLSLCYDAYELRGAAALATYTAGRFAGFTAVAERCIGAGRVIVLGGVPDADSLRALAGVLPVAAASDNVMLVSRSGEGIEGVIAIETENERGFVELEGVYEDVVTRARAAGRLELAPYSVTVLRKVEED</sequence>
<feature type="binding site" evidence="10">
    <location>
        <position position="148"/>
    </location>
    <ligand>
        <name>substrate</name>
    </ligand>
</feature>
<dbReference type="CDD" id="cd03143">
    <property type="entry name" value="A4_beta-galactosidase_middle_domain"/>
    <property type="match status" value="1"/>
</dbReference>
<dbReference type="AlphaFoldDB" id="A0A9D1VZE1"/>
<evidence type="ECO:0000256" key="8">
    <source>
        <dbReference type="PIRNR" id="PIRNR001084"/>
    </source>
</evidence>
<evidence type="ECO:0000313" key="14">
    <source>
        <dbReference type="EMBL" id="HIX49790.1"/>
    </source>
</evidence>
<dbReference type="InterPro" id="IPR013529">
    <property type="entry name" value="Glyco_hydro_42_N"/>
</dbReference>
<dbReference type="InterPro" id="IPR029062">
    <property type="entry name" value="Class_I_gatase-like"/>
</dbReference>
<feature type="binding site" evidence="11">
    <location>
        <position position="159"/>
    </location>
    <ligand>
        <name>Zn(2+)</name>
        <dbReference type="ChEBI" id="CHEBI:29105"/>
    </ligand>
</feature>
<evidence type="ECO:0000256" key="4">
    <source>
        <dbReference type="ARBA" id="ARBA00022723"/>
    </source>
</evidence>
<reference evidence="14" key="2">
    <citation type="submission" date="2021-04" db="EMBL/GenBank/DDBJ databases">
        <authorList>
            <person name="Gilroy R."/>
        </authorList>
    </citation>
    <scope>NUCLEOTIDE SEQUENCE</scope>
    <source>
        <strain evidence="14">2189</strain>
    </source>
</reference>
<evidence type="ECO:0000259" key="13">
    <source>
        <dbReference type="Pfam" id="PF08532"/>
    </source>
</evidence>
<dbReference type="GO" id="GO:0005975">
    <property type="term" value="P:carbohydrate metabolic process"/>
    <property type="evidence" value="ECO:0007669"/>
    <property type="project" value="InterPro"/>
</dbReference>
<dbReference type="Gene3D" id="3.40.50.880">
    <property type="match status" value="1"/>
</dbReference>
<organism evidence="14 15">
    <name type="scientific">Candidatus Borkfalkia faecavium</name>
    <dbReference type="NCBI Taxonomy" id="2838508"/>
    <lineage>
        <taxon>Bacteria</taxon>
        <taxon>Bacillati</taxon>
        <taxon>Bacillota</taxon>
        <taxon>Clostridia</taxon>
        <taxon>Christensenellales</taxon>
        <taxon>Christensenellaceae</taxon>
        <taxon>Candidatus Borkfalkia</taxon>
    </lineage>
</organism>
<comment type="catalytic activity">
    <reaction evidence="1 8">
        <text>Hydrolysis of terminal non-reducing beta-D-galactose residues in beta-D-galactosides.</text>
        <dbReference type="EC" id="3.2.1.23"/>
    </reaction>
</comment>
<dbReference type="SUPFAM" id="SSF52317">
    <property type="entry name" value="Class I glutamine amidotransferase-like"/>
    <property type="match status" value="1"/>
</dbReference>
<keyword evidence="7 8" id="KW-0326">Glycosidase</keyword>
<dbReference type="InterPro" id="IPR017853">
    <property type="entry name" value="GH"/>
</dbReference>
<dbReference type="GO" id="GO:0004565">
    <property type="term" value="F:beta-galactosidase activity"/>
    <property type="evidence" value="ECO:0007669"/>
    <property type="project" value="UniProtKB-EC"/>
</dbReference>
<evidence type="ECO:0000256" key="5">
    <source>
        <dbReference type="ARBA" id="ARBA00022801"/>
    </source>
</evidence>
<proteinExistence type="inferred from homology"/>
<keyword evidence="5 8" id="KW-0378">Hydrolase</keyword>
<reference evidence="14" key="1">
    <citation type="journal article" date="2021" name="PeerJ">
        <title>Extensive microbial diversity within the chicken gut microbiome revealed by metagenomics and culture.</title>
        <authorList>
            <person name="Gilroy R."/>
            <person name="Ravi A."/>
            <person name="Getino M."/>
            <person name="Pursley I."/>
            <person name="Horton D.L."/>
            <person name="Alikhan N.F."/>
            <person name="Baker D."/>
            <person name="Gharbi K."/>
            <person name="Hall N."/>
            <person name="Watson M."/>
            <person name="Adriaenssens E.M."/>
            <person name="Foster-Nyarko E."/>
            <person name="Jarju S."/>
            <person name="Secka A."/>
            <person name="Antonio M."/>
            <person name="Oren A."/>
            <person name="Chaudhuri R.R."/>
            <person name="La Ragione R."/>
            <person name="Hildebrand F."/>
            <person name="Pallen M.J."/>
        </authorList>
    </citation>
    <scope>NUCLEOTIDE SEQUENCE</scope>
    <source>
        <strain evidence="14">2189</strain>
    </source>
</reference>
<dbReference type="PANTHER" id="PTHR36447:SF2">
    <property type="entry name" value="BETA-GALACTOSIDASE YESZ"/>
    <property type="match status" value="1"/>
</dbReference>
<gene>
    <name evidence="14" type="ORF">H9851_00700</name>
</gene>